<dbReference type="AlphaFoldDB" id="A0A5J6MJE8"/>
<gene>
    <name evidence="3" type="ORF">FRZ44_01010</name>
</gene>
<dbReference type="InterPro" id="IPR002204">
    <property type="entry name" value="3-OH-isobutyrate_DH-rel_CS"/>
</dbReference>
<evidence type="ECO:0000259" key="2">
    <source>
        <dbReference type="Pfam" id="PF03446"/>
    </source>
</evidence>
<organism evidence="3 4">
    <name type="scientific">Hypericibacter terrae</name>
    <dbReference type="NCBI Taxonomy" id="2602015"/>
    <lineage>
        <taxon>Bacteria</taxon>
        <taxon>Pseudomonadati</taxon>
        <taxon>Pseudomonadota</taxon>
        <taxon>Alphaproteobacteria</taxon>
        <taxon>Rhodospirillales</taxon>
        <taxon>Dongiaceae</taxon>
        <taxon>Hypericibacter</taxon>
    </lineage>
</organism>
<dbReference type="EMBL" id="CP042906">
    <property type="protein sequence ID" value="QEX14826.1"/>
    <property type="molecule type" value="Genomic_DNA"/>
</dbReference>
<reference evidence="3 4" key="1">
    <citation type="submission" date="2019-08" db="EMBL/GenBank/DDBJ databases">
        <title>Hyperibacter terrae gen. nov., sp. nov. and Hyperibacter viscosus sp. nov., two new members in the family Rhodospirillaceae isolated from the rhizosphere of Hypericum perforatum.</title>
        <authorList>
            <person name="Noviana Z."/>
        </authorList>
    </citation>
    <scope>NUCLEOTIDE SEQUENCE [LARGE SCALE GENOMIC DNA]</scope>
    <source>
        <strain evidence="3 4">R5913</strain>
    </source>
</reference>
<sequence>MLSLDLFWKTNPETPPRAGESTAAMKEREMRVGFIGLGQMGAGMALNLVKAGHEVTVYNRTPAKAADGSPTARCIAAISCC</sequence>
<dbReference type="GO" id="GO:0050661">
    <property type="term" value="F:NADP binding"/>
    <property type="evidence" value="ECO:0007669"/>
    <property type="project" value="InterPro"/>
</dbReference>
<dbReference type="Proteomes" id="UP000326202">
    <property type="component" value="Chromosome"/>
</dbReference>
<feature type="domain" description="6-phosphogluconate dehydrogenase NADP-binding" evidence="2">
    <location>
        <begin position="31"/>
        <end position="67"/>
    </location>
</feature>
<protein>
    <recommendedName>
        <fullName evidence="2">6-phosphogluconate dehydrogenase NADP-binding domain-containing protein</fullName>
    </recommendedName>
</protein>
<dbReference type="InterPro" id="IPR006115">
    <property type="entry name" value="6PGDH_NADP-bd"/>
</dbReference>
<dbReference type="Gene3D" id="3.40.50.720">
    <property type="entry name" value="NAD(P)-binding Rossmann-like Domain"/>
    <property type="match status" value="1"/>
</dbReference>
<proteinExistence type="predicted"/>
<name>A0A5J6MJE8_9PROT</name>
<evidence type="ECO:0000313" key="3">
    <source>
        <dbReference type="EMBL" id="QEX14826.1"/>
    </source>
</evidence>
<dbReference type="InterPro" id="IPR051265">
    <property type="entry name" value="HIBADH-related_NP60_sf"/>
</dbReference>
<feature type="region of interest" description="Disordered" evidence="1">
    <location>
        <begin position="1"/>
        <end position="24"/>
    </location>
</feature>
<dbReference type="GO" id="GO:0016054">
    <property type="term" value="P:organic acid catabolic process"/>
    <property type="evidence" value="ECO:0007669"/>
    <property type="project" value="UniProtKB-ARBA"/>
</dbReference>
<evidence type="ECO:0000256" key="1">
    <source>
        <dbReference type="SAM" id="MobiDB-lite"/>
    </source>
</evidence>
<dbReference type="KEGG" id="htq:FRZ44_01010"/>
<accession>A0A5J6MJE8</accession>
<dbReference type="PANTHER" id="PTHR43580:SF2">
    <property type="entry name" value="CYTOKINE-LIKE NUCLEAR FACTOR N-PAC"/>
    <property type="match status" value="1"/>
</dbReference>
<dbReference type="SUPFAM" id="SSF51735">
    <property type="entry name" value="NAD(P)-binding Rossmann-fold domains"/>
    <property type="match status" value="1"/>
</dbReference>
<dbReference type="Pfam" id="PF03446">
    <property type="entry name" value="NAD_binding_2"/>
    <property type="match status" value="1"/>
</dbReference>
<dbReference type="PANTHER" id="PTHR43580">
    <property type="entry name" value="OXIDOREDUCTASE GLYR1-RELATED"/>
    <property type="match status" value="1"/>
</dbReference>
<keyword evidence="4" id="KW-1185">Reference proteome</keyword>
<dbReference type="PROSITE" id="PS00895">
    <property type="entry name" value="3_HYDROXYISOBUT_DH"/>
    <property type="match status" value="1"/>
</dbReference>
<dbReference type="InterPro" id="IPR036291">
    <property type="entry name" value="NAD(P)-bd_dom_sf"/>
</dbReference>
<dbReference type="GO" id="GO:0016491">
    <property type="term" value="F:oxidoreductase activity"/>
    <property type="evidence" value="ECO:0007669"/>
    <property type="project" value="InterPro"/>
</dbReference>
<evidence type="ECO:0000313" key="4">
    <source>
        <dbReference type="Proteomes" id="UP000326202"/>
    </source>
</evidence>